<protein>
    <recommendedName>
        <fullName evidence="3">Encoded protein</fullName>
    </recommendedName>
</protein>
<name>A0ABQ7GDF3_DUNSA</name>
<keyword evidence="2" id="KW-1185">Reference proteome</keyword>
<evidence type="ECO:0008006" key="3">
    <source>
        <dbReference type="Google" id="ProtNLM"/>
    </source>
</evidence>
<evidence type="ECO:0000313" key="1">
    <source>
        <dbReference type="EMBL" id="KAF5832642.1"/>
    </source>
</evidence>
<gene>
    <name evidence="1" type="ORF">DUNSADRAFT_11387</name>
</gene>
<accession>A0ABQ7GDF3</accession>
<reference evidence="1" key="1">
    <citation type="submission" date="2017-08" db="EMBL/GenBank/DDBJ databases">
        <authorList>
            <person name="Polle J.E."/>
            <person name="Barry K."/>
            <person name="Cushman J."/>
            <person name="Schmutz J."/>
            <person name="Tran D."/>
            <person name="Hathwaick L.T."/>
            <person name="Yim W.C."/>
            <person name="Jenkins J."/>
            <person name="Mckie-Krisberg Z.M."/>
            <person name="Prochnik S."/>
            <person name="Lindquist E."/>
            <person name="Dockter R.B."/>
            <person name="Adam C."/>
            <person name="Molina H."/>
            <person name="Bunkerborg J."/>
            <person name="Jin E."/>
            <person name="Buchheim M."/>
            <person name="Magnuson J."/>
        </authorList>
    </citation>
    <scope>NUCLEOTIDE SEQUENCE</scope>
    <source>
        <strain evidence="1">CCAP 19/18</strain>
    </source>
</reference>
<organism evidence="1 2">
    <name type="scientific">Dunaliella salina</name>
    <name type="common">Green alga</name>
    <name type="synonym">Protococcus salinus</name>
    <dbReference type="NCBI Taxonomy" id="3046"/>
    <lineage>
        <taxon>Eukaryota</taxon>
        <taxon>Viridiplantae</taxon>
        <taxon>Chlorophyta</taxon>
        <taxon>core chlorophytes</taxon>
        <taxon>Chlorophyceae</taxon>
        <taxon>CS clade</taxon>
        <taxon>Chlamydomonadales</taxon>
        <taxon>Dunaliellaceae</taxon>
        <taxon>Dunaliella</taxon>
    </lineage>
</organism>
<proteinExistence type="predicted"/>
<dbReference type="Proteomes" id="UP000815325">
    <property type="component" value="Unassembled WGS sequence"/>
</dbReference>
<comment type="caution">
    <text evidence="1">The sequence shown here is derived from an EMBL/GenBank/DDBJ whole genome shotgun (WGS) entry which is preliminary data.</text>
</comment>
<dbReference type="EMBL" id="MU069858">
    <property type="protein sequence ID" value="KAF5832642.1"/>
    <property type="molecule type" value="Genomic_DNA"/>
</dbReference>
<sequence>MKSESLANQDMDLDRTQSTPFFYYNSNRTVAKYAQQKNIIANNRFSLPACAKFTLAQKAAVQSSPTEPPC</sequence>
<evidence type="ECO:0000313" key="2">
    <source>
        <dbReference type="Proteomes" id="UP000815325"/>
    </source>
</evidence>